<dbReference type="EMBL" id="UGYV01000001">
    <property type="protein sequence ID" value="SUI75509.1"/>
    <property type="molecule type" value="Genomic_DNA"/>
</dbReference>
<evidence type="ECO:0000313" key="12">
    <source>
        <dbReference type="Proteomes" id="UP000255061"/>
    </source>
</evidence>
<comment type="subcellular location">
    <subcellularLocation>
        <location evidence="1">Cell membrane</location>
        <topology evidence="1">Multi-pass membrane protein</topology>
    </subcellularLocation>
</comment>
<evidence type="ECO:0000313" key="10">
    <source>
        <dbReference type="EMBL" id="SUI75509.1"/>
    </source>
</evidence>
<evidence type="ECO:0000256" key="5">
    <source>
        <dbReference type="ARBA" id="ARBA00022856"/>
    </source>
</evidence>
<feature type="transmembrane region" description="Helical" evidence="8">
    <location>
        <begin position="405"/>
        <end position="431"/>
    </location>
</feature>
<dbReference type="GO" id="GO:0005886">
    <property type="term" value="C:plasma membrane"/>
    <property type="evidence" value="ECO:0007669"/>
    <property type="project" value="UniProtKB-SubCell"/>
</dbReference>
<dbReference type="OrthoDB" id="9772725at2"/>
<protein>
    <submittedName>
        <fullName evidence="10">Di-/tripeptide transporter</fullName>
    </submittedName>
    <submittedName>
        <fullName evidence="9">MFS transporter</fullName>
    </submittedName>
</protein>
<reference evidence="9 11" key="1">
    <citation type="submission" date="2018-03" db="EMBL/GenBank/DDBJ databases">
        <authorList>
            <person name="Dailey F.E."/>
        </authorList>
    </citation>
    <scope>NUCLEOTIDE SEQUENCE [LARGE SCALE GENOMIC DNA]</scope>
    <source>
        <strain evidence="9 11">CW7</strain>
    </source>
</reference>
<keyword evidence="4 8" id="KW-0812">Transmembrane</keyword>
<dbReference type="AlphaFoldDB" id="A0A1N6TBH8"/>
<dbReference type="STRING" id="365591.SAMN05421840_101456"/>
<evidence type="ECO:0000256" key="3">
    <source>
        <dbReference type="ARBA" id="ARBA00022475"/>
    </source>
</evidence>
<name>A0A1N6TBH8_9GAMM</name>
<feature type="transmembrane region" description="Helical" evidence="8">
    <location>
        <begin position="371"/>
        <end position="393"/>
    </location>
</feature>
<dbReference type="RefSeq" id="WP_076496698.1">
    <property type="nucleotide sequence ID" value="NZ_BPFE01000010.1"/>
</dbReference>
<evidence type="ECO:0000256" key="1">
    <source>
        <dbReference type="ARBA" id="ARBA00004651"/>
    </source>
</evidence>
<dbReference type="InterPro" id="IPR050171">
    <property type="entry name" value="MFS_Transporters"/>
</dbReference>
<dbReference type="Proteomes" id="UP000240506">
    <property type="component" value="Unassembled WGS sequence"/>
</dbReference>
<dbReference type="InterPro" id="IPR018456">
    <property type="entry name" value="PTR2_symporter_CS"/>
</dbReference>
<feature type="transmembrane region" description="Helical" evidence="8">
    <location>
        <begin position="306"/>
        <end position="328"/>
    </location>
</feature>
<dbReference type="SUPFAM" id="SSF103473">
    <property type="entry name" value="MFS general substrate transporter"/>
    <property type="match status" value="1"/>
</dbReference>
<gene>
    <name evidence="10" type="primary">dtpT_3</name>
    <name evidence="9" type="ORF">C9I43_09610</name>
    <name evidence="10" type="ORF">NCTC10736_01721</name>
</gene>
<evidence type="ECO:0000313" key="9">
    <source>
        <dbReference type="EMBL" id="PTA50741.1"/>
    </source>
</evidence>
<dbReference type="NCBIfam" id="TIGR00924">
    <property type="entry name" value="yjdL_sub1_fam"/>
    <property type="match status" value="2"/>
</dbReference>
<dbReference type="PANTHER" id="PTHR23517">
    <property type="entry name" value="RESISTANCE PROTEIN MDTM, PUTATIVE-RELATED-RELATED"/>
    <property type="match status" value="1"/>
</dbReference>
<dbReference type="GO" id="GO:0006857">
    <property type="term" value="P:oligopeptide transport"/>
    <property type="evidence" value="ECO:0007669"/>
    <property type="project" value="InterPro"/>
</dbReference>
<evidence type="ECO:0000313" key="11">
    <source>
        <dbReference type="Proteomes" id="UP000240506"/>
    </source>
</evidence>
<feature type="transmembrane region" description="Helical" evidence="8">
    <location>
        <begin position="261"/>
        <end position="278"/>
    </location>
</feature>
<feature type="transmembrane region" description="Helical" evidence="8">
    <location>
        <begin position="443"/>
        <end position="463"/>
    </location>
</feature>
<feature type="transmembrane region" description="Helical" evidence="8">
    <location>
        <begin position="63"/>
        <end position="83"/>
    </location>
</feature>
<keyword evidence="3" id="KW-1003">Cell membrane</keyword>
<dbReference type="Pfam" id="PF00854">
    <property type="entry name" value="PTR2"/>
    <property type="match status" value="2"/>
</dbReference>
<accession>A0A380A8G2</accession>
<accession>A0A1N6TBH8</accession>
<dbReference type="FunFam" id="1.20.1250.20:FF:000146">
    <property type="entry name" value="Amino acid/peptide transporter"/>
    <property type="match status" value="1"/>
</dbReference>
<keyword evidence="2" id="KW-0813">Transport</keyword>
<feature type="transmembrane region" description="Helical" evidence="8">
    <location>
        <begin position="202"/>
        <end position="221"/>
    </location>
</feature>
<keyword evidence="5" id="KW-0571">Peptide transport</keyword>
<dbReference type="Proteomes" id="UP000255061">
    <property type="component" value="Unassembled WGS sequence"/>
</dbReference>
<keyword evidence="7 8" id="KW-0472">Membrane</keyword>
<dbReference type="PANTHER" id="PTHR23517:SF15">
    <property type="entry name" value="PROTON-DEPENDENT OLIGOPEPTIDE FAMILY TRANSPORT PROTEIN"/>
    <property type="match status" value="1"/>
</dbReference>
<reference evidence="9 11" key="2">
    <citation type="submission" date="2018-04" db="EMBL/GenBank/DDBJ databases">
        <title>Genomic sequence of a freshwater isolate of Shewanella morhuae.</title>
        <authorList>
            <person name="Castillo D.E."/>
            <person name="Gram L."/>
        </authorList>
    </citation>
    <scope>NUCLEOTIDE SEQUENCE [LARGE SCALE GENOMIC DNA]</scope>
    <source>
        <strain evidence="9 11">CW7</strain>
    </source>
</reference>
<feature type="transmembrane region" description="Helical" evidence="8">
    <location>
        <begin position="340"/>
        <end position="359"/>
    </location>
</feature>
<dbReference type="InterPro" id="IPR036259">
    <property type="entry name" value="MFS_trans_sf"/>
</dbReference>
<keyword evidence="6 8" id="KW-1133">Transmembrane helix</keyword>
<evidence type="ECO:0000256" key="6">
    <source>
        <dbReference type="ARBA" id="ARBA00022989"/>
    </source>
</evidence>
<dbReference type="CDD" id="cd17346">
    <property type="entry name" value="MFS_DtpA_like"/>
    <property type="match status" value="1"/>
</dbReference>
<feature type="transmembrane region" description="Helical" evidence="8">
    <location>
        <begin position="120"/>
        <end position="136"/>
    </location>
</feature>
<organism evidence="10 12">
    <name type="scientific">Shewanella morhuae</name>
    <dbReference type="NCBI Taxonomy" id="365591"/>
    <lineage>
        <taxon>Bacteria</taxon>
        <taxon>Pseudomonadati</taxon>
        <taxon>Pseudomonadota</taxon>
        <taxon>Gammaproteobacteria</taxon>
        <taxon>Alteromonadales</taxon>
        <taxon>Shewanellaceae</taxon>
        <taxon>Shewanella</taxon>
    </lineage>
</organism>
<proteinExistence type="predicted"/>
<sequence length="502" mass="54871">MSVAKPQGTMLGHPKGLFLLFTTELWERFSYYAMRAILVLYLVDRVQSDGGHGLGWTQAEALSLYGTFTGLVYLTPLIGGWLADNVLGQRKAIYFGGALMAAGQFLLAAPHSWIPGLEATVFYIGLGTLILGNGLFKPNISTMVGDLYEEGDHRRDGAFTIFYMGINLGAALSGFIVAWAYTTFGYASVVNGEEVFVNNWQAGFFCAGVGMIFSLIIQFLFAQKYLGDIGRVPAAKLEKQKAQEKGEERKEPLTKVERDRIKVIMVMGLFTIIFWAGFEQAGGLMNLFTNEFTDRMVGSFEVPTTWFQSLNAIFIVLFAPVIASIWIRLGKNEPNSPVKFALGLFLLAIGFLFMIGAVMQMGGDASVKSSMWWLVGAYFFHTMGELCLSPIGLSMVTKLAPLRIASLMMGAWFLFVAAANKIGGVVGSFIGHGGEKEEQLANAMAIFSGIAITAALSGVILYFMADKLVDWMHGAESKHQTEAEALESEIAVTAEHEAIIKR</sequence>
<dbReference type="EMBL" id="PYSG01000002">
    <property type="protein sequence ID" value="PTA50741.1"/>
    <property type="molecule type" value="Genomic_DNA"/>
</dbReference>
<evidence type="ECO:0000256" key="8">
    <source>
        <dbReference type="SAM" id="Phobius"/>
    </source>
</evidence>
<keyword evidence="5" id="KW-0653">Protein transport</keyword>
<dbReference type="GO" id="GO:1904680">
    <property type="term" value="F:peptide transmembrane transporter activity"/>
    <property type="evidence" value="ECO:0007669"/>
    <property type="project" value="InterPro"/>
</dbReference>
<reference evidence="10 12" key="3">
    <citation type="submission" date="2018-06" db="EMBL/GenBank/DDBJ databases">
        <authorList>
            <consortium name="Pathogen Informatics"/>
            <person name="Doyle S."/>
        </authorList>
    </citation>
    <scope>NUCLEOTIDE SEQUENCE [LARGE SCALE GENOMIC DNA]</scope>
    <source>
        <strain evidence="10 12">NCTC10736</strain>
    </source>
</reference>
<keyword evidence="11" id="KW-1185">Reference proteome</keyword>
<dbReference type="InterPro" id="IPR005279">
    <property type="entry name" value="Dipep/tripep_permease"/>
</dbReference>
<feature type="transmembrane region" description="Helical" evidence="8">
    <location>
        <begin position="92"/>
        <end position="114"/>
    </location>
</feature>
<dbReference type="Gene3D" id="1.20.1250.20">
    <property type="entry name" value="MFS general substrate transporter like domains"/>
    <property type="match status" value="2"/>
</dbReference>
<evidence type="ECO:0000256" key="4">
    <source>
        <dbReference type="ARBA" id="ARBA00022692"/>
    </source>
</evidence>
<evidence type="ECO:0000256" key="2">
    <source>
        <dbReference type="ARBA" id="ARBA00022448"/>
    </source>
</evidence>
<dbReference type="InterPro" id="IPR000109">
    <property type="entry name" value="POT_fam"/>
</dbReference>
<dbReference type="PROSITE" id="PS01022">
    <property type="entry name" value="PTR2_1"/>
    <property type="match status" value="1"/>
</dbReference>
<evidence type="ECO:0000256" key="7">
    <source>
        <dbReference type="ARBA" id="ARBA00023136"/>
    </source>
</evidence>
<feature type="transmembrane region" description="Helical" evidence="8">
    <location>
        <begin position="157"/>
        <end position="182"/>
    </location>
</feature>